<keyword evidence="2" id="KW-1185">Reference proteome</keyword>
<dbReference type="AlphaFoldDB" id="A0A5C6D0P2"/>
<dbReference type="Proteomes" id="UP000319143">
    <property type="component" value="Unassembled WGS sequence"/>
</dbReference>
<protein>
    <submittedName>
        <fullName evidence="1">Uncharacterized protein</fullName>
    </submittedName>
</protein>
<accession>A0A5C6D0P2</accession>
<sequence>MISRSTLQVAVDSFQIVTSGLCDRDGEIGNVQLLDLRSNITLSVARAVFILASPDSILWGVTSVVAWATPVPKANGVPADSNLKKYQNCGRK</sequence>
<dbReference type="EMBL" id="SJPV01000030">
    <property type="protein sequence ID" value="TWU28746.1"/>
    <property type="molecule type" value="Genomic_DNA"/>
</dbReference>
<evidence type="ECO:0000313" key="1">
    <source>
        <dbReference type="EMBL" id="TWU28746.1"/>
    </source>
</evidence>
<reference evidence="1 2" key="1">
    <citation type="submission" date="2019-02" db="EMBL/GenBank/DDBJ databases">
        <title>Deep-cultivation of Planctomycetes and their phenomic and genomic characterization uncovers novel biology.</title>
        <authorList>
            <person name="Wiegand S."/>
            <person name="Jogler M."/>
            <person name="Boedeker C."/>
            <person name="Pinto D."/>
            <person name="Vollmers J."/>
            <person name="Rivas-Marin E."/>
            <person name="Kohn T."/>
            <person name="Peeters S.H."/>
            <person name="Heuer A."/>
            <person name="Rast P."/>
            <person name="Oberbeckmann S."/>
            <person name="Bunk B."/>
            <person name="Jeske O."/>
            <person name="Meyerdierks A."/>
            <person name="Storesund J.E."/>
            <person name="Kallscheuer N."/>
            <person name="Luecker S."/>
            <person name="Lage O.M."/>
            <person name="Pohl T."/>
            <person name="Merkel B.J."/>
            <person name="Hornburger P."/>
            <person name="Mueller R.-W."/>
            <person name="Bruemmer F."/>
            <person name="Labrenz M."/>
            <person name="Spormann A.M."/>
            <person name="Op Den Camp H."/>
            <person name="Overmann J."/>
            <person name="Amann R."/>
            <person name="Jetten M.S.M."/>
            <person name="Mascher T."/>
            <person name="Medema M.H."/>
            <person name="Devos D.P."/>
            <person name="Kaster A.-K."/>
            <person name="Ovreas L."/>
            <person name="Rohde M."/>
            <person name="Galperin M.Y."/>
            <person name="Jogler C."/>
        </authorList>
    </citation>
    <scope>NUCLEOTIDE SEQUENCE [LARGE SCALE GENOMIC DNA]</scope>
    <source>
        <strain evidence="1 2">Poly41</strain>
    </source>
</reference>
<comment type="caution">
    <text evidence="1">The sequence shown here is derived from an EMBL/GenBank/DDBJ whole genome shotgun (WGS) entry which is preliminary data.</text>
</comment>
<gene>
    <name evidence="1" type="ORF">Poly41_69080</name>
</gene>
<evidence type="ECO:0000313" key="2">
    <source>
        <dbReference type="Proteomes" id="UP000319143"/>
    </source>
</evidence>
<name>A0A5C6D0P2_9BACT</name>
<organism evidence="1 2">
    <name type="scientific">Novipirellula artificiosorum</name>
    <dbReference type="NCBI Taxonomy" id="2528016"/>
    <lineage>
        <taxon>Bacteria</taxon>
        <taxon>Pseudomonadati</taxon>
        <taxon>Planctomycetota</taxon>
        <taxon>Planctomycetia</taxon>
        <taxon>Pirellulales</taxon>
        <taxon>Pirellulaceae</taxon>
        <taxon>Novipirellula</taxon>
    </lineage>
</organism>
<proteinExistence type="predicted"/>